<dbReference type="EMBL" id="CP001663">
    <property type="protein sequence ID" value="AFP41308.1"/>
    <property type="molecule type" value="Genomic_DNA"/>
</dbReference>
<evidence type="ECO:0008006" key="4">
    <source>
        <dbReference type="Google" id="ProtNLM"/>
    </source>
</evidence>
<evidence type="ECO:0000313" key="3">
    <source>
        <dbReference type="Proteomes" id="UP000006158"/>
    </source>
</evidence>
<accession>I7FRA0</accession>
<evidence type="ECO:0000313" key="2">
    <source>
        <dbReference type="EMBL" id="AFP41308.1"/>
    </source>
</evidence>
<evidence type="ECO:0000256" key="1">
    <source>
        <dbReference type="SAM" id="Phobius"/>
    </source>
</evidence>
<sequence>MRFLCPGCETAGAVHRSLIVRGCILVDMSMRRTAAAVGIAVAIGGLGGAAIYAATDAGSSGPFRGGPGGPPRAAGVWGPQHREHADPATVRSETVLVDSKGGFTTTVTQTGTITALSPTTVTVRSSDGFTQSYTLPDPARPGAAPPFGIDDTVEVRATRDGETLTVTSIGEPPAQPAAP</sequence>
<gene>
    <name evidence="2" type="ordered locus">MSMEI_4864</name>
</gene>
<reference evidence="2 3" key="2">
    <citation type="journal article" date="2009" name="Genome Res.">
        <title>Ortho-proteogenomics: multiple proteomes investigation through orthology and a new MS-based protocol.</title>
        <authorList>
            <person name="Gallien S."/>
            <person name="Perrodou E."/>
            <person name="Carapito C."/>
            <person name="Deshayes C."/>
            <person name="Reyrat J.M."/>
            <person name="Van Dorsselaer A."/>
            <person name="Poch O."/>
            <person name="Schaeffer C."/>
            <person name="Lecompte O."/>
        </authorList>
    </citation>
    <scope>NUCLEOTIDE SEQUENCE [LARGE SCALE GENOMIC DNA]</scope>
    <source>
        <strain evidence="3">ATCC 700084 / mc(2)155</strain>
    </source>
</reference>
<dbReference type="Proteomes" id="UP000006158">
    <property type="component" value="Chromosome"/>
</dbReference>
<reference evidence="2 3" key="1">
    <citation type="journal article" date="2007" name="Genome Biol.">
        <title>Interrupted coding sequences in Mycobacterium smegmatis: authentic mutations or sequencing errors?</title>
        <authorList>
            <person name="Deshayes C."/>
            <person name="Perrodou E."/>
            <person name="Gallien S."/>
            <person name="Euphrasie D."/>
            <person name="Schaeffer C."/>
            <person name="Van-Dorsselaer A."/>
            <person name="Poch O."/>
            <person name="Lecompte O."/>
            <person name="Reyrat J.M."/>
        </authorList>
    </citation>
    <scope>NUCLEOTIDE SEQUENCE [LARGE SCALE GENOMIC DNA]</scope>
    <source>
        <strain evidence="3">ATCC 700084 / mc(2)155</strain>
    </source>
</reference>
<proteinExistence type="predicted"/>
<name>I7FRA0_MYCS2</name>
<organism evidence="2 3">
    <name type="scientific">Mycolicibacterium smegmatis (strain ATCC 700084 / mc(2)155)</name>
    <name type="common">Mycobacterium smegmatis</name>
    <dbReference type="NCBI Taxonomy" id="246196"/>
    <lineage>
        <taxon>Bacteria</taxon>
        <taxon>Bacillati</taxon>
        <taxon>Actinomycetota</taxon>
        <taxon>Actinomycetes</taxon>
        <taxon>Mycobacteriales</taxon>
        <taxon>Mycobacteriaceae</taxon>
        <taxon>Mycolicibacterium</taxon>
    </lineage>
</organism>
<protein>
    <recommendedName>
        <fullName evidence="4">DUF5666 domain-containing protein</fullName>
    </recommendedName>
</protein>
<keyword evidence="1" id="KW-1133">Transmembrane helix</keyword>
<keyword evidence="1" id="KW-0812">Transmembrane</keyword>
<dbReference type="AlphaFoldDB" id="I7FRA0"/>
<dbReference type="PATRIC" id="fig|246196.56.peg.4970"/>
<keyword evidence="1" id="KW-0472">Membrane</keyword>
<dbReference type="KEGG" id="msg:MSMEI_4864"/>
<feature type="transmembrane region" description="Helical" evidence="1">
    <location>
        <begin position="34"/>
        <end position="54"/>
    </location>
</feature>